<protein>
    <submittedName>
        <fullName evidence="2">Uncharacterized protein</fullName>
    </submittedName>
</protein>
<name>A0A9D1KSK0_9FIRM</name>
<feature type="transmembrane region" description="Helical" evidence="1">
    <location>
        <begin position="144"/>
        <end position="164"/>
    </location>
</feature>
<keyword evidence="1" id="KW-0812">Transmembrane</keyword>
<evidence type="ECO:0000256" key="1">
    <source>
        <dbReference type="SAM" id="Phobius"/>
    </source>
</evidence>
<evidence type="ECO:0000313" key="3">
    <source>
        <dbReference type="Proteomes" id="UP000824160"/>
    </source>
</evidence>
<proteinExistence type="predicted"/>
<feature type="transmembrane region" description="Helical" evidence="1">
    <location>
        <begin position="12"/>
        <end position="30"/>
    </location>
</feature>
<dbReference type="EMBL" id="DVLW01000244">
    <property type="protein sequence ID" value="HIT95289.1"/>
    <property type="molecule type" value="Genomic_DNA"/>
</dbReference>
<organism evidence="2 3">
    <name type="scientific">Candidatus Faecivivens stercoripullorum</name>
    <dbReference type="NCBI Taxonomy" id="2840805"/>
    <lineage>
        <taxon>Bacteria</taxon>
        <taxon>Bacillati</taxon>
        <taxon>Bacillota</taxon>
        <taxon>Clostridia</taxon>
        <taxon>Eubacteriales</taxon>
        <taxon>Oscillospiraceae</taxon>
        <taxon>Oscillospiraceae incertae sedis</taxon>
        <taxon>Candidatus Faecivivens</taxon>
    </lineage>
</organism>
<gene>
    <name evidence="2" type="ORF">IAC43_08895</name>
</gene>
<sequence length="182" mass="20371">MIKSILTSPKKWTLWGIPVLFAIGSGLHFVYDLLGENRLVGAVVPVNESIWEHIKLALLPVILWWTLYYLLTGRQHGIDGRKWFAGALAAVAVSCISIPSMYYLYTAATGKELMWVDILIYLIAIAEGQLIGLHVYYRSSGISPGIVLVVFAVLIGLFILFTYMPPHTPFFYDKTGGFYGIR</sequence>
<keyword evidence="1" id="KW-0472">Membrane</keyword>
<accession>A0A9D1KSK0</accession>
<comment type="caution">
    <text evidence="2">The sequence shown here is derived from an EMBL/GenBank/DDBJ whole genome shotgun (WGS) entry which is preliminary data.</text>
</comment>
<dbReference type="AlphaFoldDB" id="A0A9D1KSK0"/>
<reference evidence="2" key="2">
    <citation type="journal article" date="2021" name="PeerJ">
        <title>Extensive microbial diversity within the chicken gut microbiome revealed by metagenomics and culture.</title>
        <authorList>
            <person name="Gilroy R."/>
            <person name="Ravi A."/>
            <person name="Getino M."/>
            <person name="Pursley I."/>
            <person name="Horton D.L."/>
            <person name="Alikhan N.F."/>
            <person name="Baker D."/>
            <person name="Gharbi K."/>
            <person name="Hall N."/>
            <person name="Watson M."/>
            <person name="Adriaenssens E.M."/>
            <person name="Foster-Nyarko E."/>
            <person name="Jarju S."/>
            <person name="Secka A."/>
            <person name="Antonio M."/>
            <person name="Oren A."/>
            <person name="Chaudhuri R.R."/>
            <person name="La Ragione R."/>
            <person name="Hildebrand F."/>
            <person name="Pallen M.J."/>
        </authorList>
    </citation>
    <scope>NUCLEOTIDE SEQUENCE</scope>
    <source>
        <strain evidence="2">ChiBcec7-5410</strain>
    </source>
</reference>
<evidence type="ECO:0000313" key="2">
    <source>
        <dbReference type="EMBL" id="HIT95289.1"/>
    </source>
</evidence>
<dbReference type="InterPro" id="IPR045407">
    <property type="entry name" value="DUF6512"/>
</dbReference>
<feature type="transmembrane region" description="Helical" evidence="1">
    <location>
        <begin position="50"/>
        <end position="71"/>
    </location>
</feature>
<feature type="transmembrane region" description="Helical" evidence="1">
    <location>
        <begin position="118"/>
        <end position="137"/>
    </location>
</feature>
<reference evidence="2" key="1">
    <citation type="submission" date="2020-10" db="EMBL/GenBank/DDBJ databases">
        <authorList>
            <person name="Gilroy R."/>
        </authorList>
    </citation>
    <scope>NUCLEOTIDE SEQUENCE</scope>
    <source>
        <strain evidence="2">ChiBcec7-5410</strain>
    </source>
</reference>
<dbReference type="Proteomes" id="UP000824160">
    <property type="component" value="Unassembled WGS sequence"/>
</dbReference>
<feature type="transmembrane region" description="Helical" evidence="1">
    <location>
        <begin position="83"/>
        <end position="106"/>
    </location>
</feature>
<dbReference type="Pfam" id="PF20122">
    <property type="entry name" value="DUF6512"/>
    <property type="match status" value="1"/>
</dbReference>
<keyword evidence="1" id="KW-1133">Transmembrane helix</keyword>